<dbReference type="AlphaFoldDB" id="A0A3B6B5I7"/>
<accession>A0A3B6B5I7</accession>
<dbReference type="InterPro" id="IPR053031">
    <property type="entry name" value="Cuticle_assoc_protein"/>
</dbReference>
<keyword evidence="2" id="KW-0433">Leucine-rich repeat</keyword>
<protein>
    <recommendedName>
        <fullName evidence="12">BED-type domain-containing protein</fullName>
    </recommendedName>
</protein>
<evidence type="ECO:0000313" key="14">
    <source>
        <dbReference type="Proteomes" id="UP000019116"/>
    </source>
</evidence>
<evidence type="ECO:0000256" key="3">
    <source>
        <dbReference type="ARBA" id="ARBA00022723"/>
    </source>
</evidence>
<evidence type="ECO:0000256" key="2">
    <source>
        <dbReference type="ARBA" id="ARBA00022614"/>
    </source>
</evidence>
<dbReference type="GO" id="GO:0006952">
    <property type="term" value="P:defense response"/>
    <property type="evidence" value="ECO:0007669"/>
    <property type="project" value="UniProtKB-KW"/>
</dbReference>
<dbReference type="GO" id="GO:0000166">
    <property type="term" value="F:nucleotide binding"/>
    <property type="evidence" value="ECO:0007669"/>
    <property type="project" value="UniProtKB-KW"/>
</dbReference>
<dbReference type="PANTHER" id="PTHR34396">
    <property type="entry name" value="OS03G0264950 PROTEIN-RELATED"/>
    <property type="match status" value="1"/>
</dbReference>
<dbReference type="GO" id="GO:0008270">
    <property type="term" value="F:zinc ion binding"/>
    <property type="evidence" value="ECO:0007669"/>
    <property type="project" value="UniProtKB-KW"/>
</dbReference>
<keyword evidence="5" id="KW-0547">Nucleotide-binding</keyword>
<dbReference type="OrthoDB" id="1873329at2759"/>
<dbReference type="Gene3D" id="1.20.5.4130">
    <property type="match status" value="1"/>
</dbReference>
<dbReference type="GO" id="GO:0003677">
    <property type="term" value="F:DNA binding"/>
    <property type="evidence" value="ECO:0007669"/>
    <property type="project" value="InterPro"/>
</dbReference>
<dbReference type="SUPFAM" id="SSF57667">
    <property type="entry name" value="beta-beta-alpha zinc fingers"/>
    <property type="match status" value="1"/>
</dbReference>
<keyword evidence="4" id="KW-0677">Repeat</keyword>
<reference evidence="13" key="2">
    <citation type="submission" date="2018-10" db="UniProtKB">
        <authorList>
            <consortium name="EnsemblPlants"/>
        </authorList>
    </citation>
    <scope>IDENTIFICATION</scope>
</reference>
<proteinExistence type="inferred from homology"/>
<dbReference type="PROSITE" id="PS50808">
    <property type="entry name" value="ZF_BED"/>
    <property type="match status" value="1"/>
</dbReference>
<evidence type="ECO:0000256" key="8">
    <source>
        <dbReference type="ARBA" id="ARBA00022833"/>
    </source>
</evidence>
<dbReference type="Gramene" id="TraesCS2A02G466500.1">
    <property type="protein sequence ID" value="TraesCS2A02G466500.1"/>
    <property type="gene ID" value="TraesCS2A02G466500"/>
</dbReference>
<dbReference type="Pfam" id="PF02892">
    <property type="entry name" value="zf-BED"/>
    <property type="match status" value="1"/>
</dbReference>
<evidence type="ECO:0000256" key="6">
    <source>
        <dbReference type="ARBA" id="ARBA00022771"/>
    </source>
</evidence>
<dbReference type="STRING" id="4565.A0A3B6B5I7"/>
<dbReference type="InterPro" id="IPR003656">
    <property type="entry name" value="Znf_BED"/>
</dbReference>
<keyword evidence="8" id="KW-0862">Zinc</keyword>
<name>A0A3B6B5I7_WHEAT</name>
<evidence type="ECO:0000256" key="1">
    <source>
        <dbReference type="ARBA" id="ARBA00008894"/>
    </source>
</evidence>
<dbReference type="OMA" id="CDSEFNC"/>
<dbReference type="Gramene" id="TraesCS2A03G1098100.1">
    <property type="protein sequence ID" value="TraesCS2A03G1098100.1.CDS"/>
    <property type="gene ID" value="TraesCS2A03G1098100"/>
</dbReference>
<feature type="chain" id="PRO_5043171609" description="BED-type domain-containing protein" evidence="11">
    <location>
        <begin position="24"/>
        <end position="279"/>
    </location>
</feature>
<dbReference type="EnsemblPlants" id="TraesCS2A02G466500.1">
    <property type="protein sequence ID" value="TraesCS2A02G466500.1"/>
    <property type="gene ID" value="TraesCS2A02G466500"/>
</dbReference>
<evidence type="ECO:0000313" key="13">
    <source>
        <dbReference type="EnsemblPlants" id="TraesCS2A02G466500.1"/>
    </source>
</evidence>
<keyword evidence="14" id="KW-1185">Reference proteome</keyword>
<evidence type="ECO:0000256" key="4">
    <source>
        <dbReference type="ARBA" id="ARBA00022737"/>
    </source>
</evidence>
<dbReference type="GO" id="GO:0006357">
    <property type="term" value="P:regulation of transcription by RNA polymerase II"/>
    <property type="evidence" value="ECO:0000318"/>
    <property type="project" value="GO_Central"/>
</dbReference>
<feature type="region of interest" description="Disordered" evidence="10">
    <location>
        <begin position="175"/>
        <end position="200"/>
    </location>
</feature>
<dbReference type="InterPro" id="IPR041118">
    <property type="entry name" value="Rx_N"/>
</dbReference>
<dbReference type="Proteomes" id="UP000019116">
    <property type="component" value="Chromosome 2A"/>
</dbReference>
<evidence type="ECO:0000259" key="12">
    <source>
        <dbReference type="PROSITE" id="PS50808"/>
    </source>
</evidence>
<sequence length="279" mass="31447">MEAAIAWLLQAILATLLIDKLDAWIRRVGLADDVEKLKSGIRGIKMVVSAVKERGIRNESLDESLALLKDLLYDADDVVDELDCYRLQEQVHGGGVTRDEPVDEISMGDADTLNSSGGTLRSEVWKHFTITEKDNGKLNKAICRHCDSEFNCDTKTNGTTSMRKHLEKEHSVTFMKKSGAHPPNSSSTDEPIVIGKSSRKRNKRWSNAWDTFDVIIEEENGKPIKQDVNTASQRSSAGQTPGHQVCSTIVRFVRRNLDQMTRHQTYQARVMLLQFRHLL</sequence>
<evidence type="ECO:0000256" key="9">
    <source>
        <dbReference type="PROSITE-ProRule" id="PRU00027"/>
    </source>
</evidence>
<organism evidence="13">
    <name type="scientific">Triticum aestivum</name>
    <name type="common">Wheat</name>
    <dbReference type="NCBI Taxonomy" id="4565"/>
    <lineage>
        <taxon>Eukaryota</taxon>
        <taxon>Viridiplantae</taxon>
        <taxon>Streptophyta</taxon>
        <taxon>Embryophyta</taxon>
        <taxon>Tracheophyta</taxon>
        <taxon>Spermatophyta</taxon>
        <taxon>Magnoliopsida</taxon>
        <taxon>Liliopsida</taxon>
        <taxon>Poales</taxon>
        <taxon>Poaceae</taxon>
        <taxon>BOP clade</taxon>
        <taxon>Pooideae</taxon>
        <taxon>Triticodae</taxon>
        <taxon>Triticeae</taxon>
        <taxon>Triticinae</taxon>
        <taxon>Triticum</taxon>
    </lineage>
</organism>
<dbReference type="Pfam" id="PF18052">
    <property type="entry name" value="Rx_N"/>
    <property type="match status" value="1"/>
</dbReference>
<comment type="similarity">
    <text evidence="1">Belongs to the disease resistance NB-LRR family.</text>
</comment>
<keyword evidence="6 9" id="KW-0863">Zinc-finger</keyword>
<dbReference type="InterPro" id="IPR036236">
    <property type="entry name" value="Znf_C2H2_sf"/>
</dbReference>
<feature type="signal peptide" evidence="11">
    <location>
        <begin position="1"/>
        <end position="23"/>
    </location>
</feature>
<evidence type="ECO:0000256" key="11">
    <source>
        <dbReference type="SAM" id="SignalP"/>
    </source>
</evidence>
<keyword evidence="3" id="KW-0479">Metal-binding</keyword>
<feature type="domain" description="BED-type" evidence="12">
    <location>
        <begin position="119"/>
        <end position="177"/>
    </location>
</feature>
<evidence type="ECO:0000256" key="5">
    <source>
        <dbReference type="ARBA" id="ARBA00022741"/>
    </source>
</evidence>
<evidence type="ECO:0000256" key="10">
    <source>
        <dbReference type="SAM" id="MobiDB-lite"/>
    </source>
</evidence>
<dbReference type="PANTHER" id="PTHR34396:SF27">
    <property type="entry name" value="OS08G0208700 PROTEIN"/>
    <property type="match status" value="1"/>
</dbReference>
<dbReference type="GO" id="GO:0005634">
    <property type="term" value="C:nucleus"/>
    <property type="evidence" value="ECO:0000318"/>
    <property type="project" value="GO_Central"/>
</dbReference>
<dbReference type="SMART" id="SM00614">
    <property type="entry name" value="ZnF_BED"/>
    <property type="match status" value="1"/>
</dbReference>
<reference evidence="13" key="1">
    <citation type="submission" date="2018-08" db="EMBL/GenBank/DDBJ databases">
        <authorList>
            <person name="Rossello M."/>
        </authorList>
    </citation>
    <scope>NUCLEOTIDE SEQUENCE [LARGE SCALE GENOMIC DNA]</scope>
    <source>
        <strain evidence="13">cv. Chinese Spring</strain>
    </source>
</reference>
<keyword evidence="11" id="KW-0732">Signal</keyword>
<evidence type="ECO:0000256" key="7">
    <source>
        <dbReference type="ARBA" id="ARBA00022821"/>
    </source>
</evidence>
<keyword evidence="7" id="KW-0611">Plant defense</keyword>